<sequence>MTDTAGLDGADSLDDAESLDDDGPREGGDPACWLARVCPECGLFAEQEPPTACVRCGAVLAGP</sequence>
<protein>
    <submittedName>
        <fullName evidence="2">Uncharacterized protein</fullName>
    </submittedName>
</protein>
<dbReference type="EMBL" id="JAEACQ010000195">
    <property type="protein sequence ID" value="MBL7628796.1"/>
    <property type="molecule type" value="Genomic_DNA"/>
</dbReference>
<dbReference type="RefSeq" id="WP_203006192.1">
    <property type="nucleotide sequence ID" value="NZ_JADWYU010000245.1"/>
</dbReference>
<feature type="compositionally biased region" description="Low complexity" evidence="1">
    <location>
        <begin position="1"/>
        <end position="10"/>
    </location>
</feature>
<gene>
    <name evidence="2" type="ORF">I7412_16865</name>
</gene>
<evidence type="ECO:0000313" key="3">
    <source>
        <dbReference type="Proteomes" id="UP000604475"/>
    </source>
</evidence>
<reference evidence="2" key="1">
    <citation type="submission" date="2020-12" db="EMBL/GenBank/DDBJ databases">
        <title>Genomic characterization of non-nitrogen-fixing Frankia strains.</title>
        <authorList>
            <person name="Carlos-Shanley C."/>
            <person name="Guerra T."/>
            <person name="Hahn D."/>
        </authorList>
    </citation>
    <scope>NUCLEOTIDE SEQUENCE</scope>
    <source>
        <strain evidence="2">CN6</strain>
    </source>
</reference>
<comment type="caution">
    <text evidence="2">The sequence shown here is derived from an EMBL/GenBank/DDBJ whole genome shotgun (WGS) entry which is preliminary data.</text>
</comment>
<dbReference type="AlphaFoldDB" id="A0A937RMW4"/>
<dbReference type="Proteomes" id="UP000604475">
    <property type="component" value="Unassembled WGS sequence"/>
</dbReference>
<organism evidence="2 3">
    <name type="scientific">Frankia nepalensis</name>
    <dbReference type="NCBI Taxonomy" id="1836974"/>
    <lineage>
        <taxon>Bacteria</taxon>
        <taxon>Bacillati</taxon>
        <taxon>Actinomycetota</taxon>
        <taxon>Actinomycetes</taxon>
        <taxon>Frankiales</taxon>
        <taxon>Frankiaceae</taxon>
        <taxon>Frankia</taxon>
    </lineage>
</organism>
<evidence type="ECO:0000256" key="1">
    <source>
        <dbReference type="SAM" id="MobiDB-lite"/>
    </source>
</evidence>
<name>A0A937RMW4_9ACTN</name>
<proteinExistence type="predicted"/>
<accession>A0A937RMW4</accession>
<evidence type="ECO:0000313" key="2">
    <source>
        <dbReference type="EMBL" id="MBL7628796.1"/>
    </source>
</evidence>
<keyword evidence="3" id="KW-1185">Reference proteome</keyword>
<feature type="compositionally biased region" description="Acidic residues" evidence="1">
    <location>
        <begin position="11"/>
        <end position="21"/>
    </location>
</feature>
<feature type="region of interest" description="Disordered" evidence="1">
    <location>
        <begin position="1"/>
        <end position="27"/>
    </location>
</feature>